<dbReference type="InterPro" id="IPR025734">
    <property type="entry name" value="EspG"/>
</dbReference>
<proteinExistence type="inferred from homology"/>
<evidence type="ECO:0000256" key="4">
    <source>
        <dbReference type="ARBA" id="ARBA00023186"/>
    </source>
</evidence>
<evidence type="ECO:0000256" key="1">
    <source>
        <dbReference type="ARBA" id="ARBA00004496"/>
    </source>
</evidence>
<name>A0ABU7MD08_9ACTN</name>
<reference evidence="5 6" key="1">
    <citation type="submission" date="2024-01" db="EMBL/GenBank/DDBJ databases">
        <title>Draft genome sequence of Gordonia sp. LSe1-13.</title>
        <authorList>
            <person name="Suphannarot A."/>
            <person name="Mingma R."/>
        </authorList>
    </citation>
    <scope>NUCLEOTIDE SEQUENCE [LARGE SCALE GENOMIC DNA]</scope>
    <source>
        <strain evidence="5 6">LSe1-13</strain>
    </source>
</reference>
<dbReference type="RefSeq" id="WP_330432662.1">
    <property type="nucleotide sequence ID" value="NZ_JAZDUF010000003.1"/>
</dbReference>
<evidence type="ECO:0000313" key="6">
    <source>
        <dbReference type="Proteomes" id="UP001347146"/>
    </source>
</evidence>
<accession>A0ABU7MD08</accession>
<protein>
    <submittedName>
        <fullName evidence="5">ESX secretion-associated protein EspG</fullName>
    </submittedName>
</protein>
<dbReference type="Pfam" id="PF14011">
    <property type="entry name" value="ESX-1_EspG"/>
    <property type="match status" value="1"/>
</dbReference>
<keyword evidence="4" id="KW-0143">Chaperone</keyword>
<comment type="caution">
    <text evidence="5">The sequence shown here is derived from an EMBL/GenBank/DDBJ whole genome shotgun (WGS) entry which is preliminary data.</text>
</comment>
<comment type="subcellular location">
    <subcellularLocation>
        <location evidence="1">Cytoplasm</location>
    </subcellularLocation>
</comment>
<dbReference type="EMBL" id="JAZDUF010000003">
    <property type="protein sequence ID" value="MEE3850989.1"/>
    <property type="molecule type" value="Genomic_DNA"/>
</dbReference>
<keyword evidence="6" id="KW-1185">Reference proteome</keyword>
<organism evidence="5 6">
    <name type="scientific">Gordonia sesuvii</name>
    <dbReference type="NCBI Taxonomy" id="3116777"/>
    <lineage>
        <taxon>Bacteria</taxon>
        <taxon>Bacillati</taxon>
        <taxon>Actinomycetota</taxon>
        <taxon>Actinomycetes</taxon>
        <taxon>Mycobacteriales</taxon>
        <taxon>Gordoniaceae</taxon>
        <taxon>Gordonia</taxon>
    </lineage>
</organism>
<comment type="similarity">
    <text evidence="2">Belongs to the EspG family.</text>
</comment>
<sequence>MWGLTAESAAVLDVDVLCRVGELAGVQTWPVVLDLWHTAVDGDELAERRAVADQQIWERRLLVDGEPVAWLATALHILAAPERQLEIRTFSADTGTEPNAGDPRRTCVARRGHDHVIARRNGSEVDLAVVDVNSEAEIGAILAREFPSLEPAVFTGLSAPTEELATRLTHCTSSGDVADALRALGAPGPDATAIASGLTNCRSRSEIVAVSWSGGFSTQSSGALAVFDTDRGRIVASPSKSPDGRVWTTLSPGSVNRITQATGLLIETLPEGRWMP</sequence>
<keyword evidence="3" id="KW-0963">Cytoplasm</keyword>
<evidence type="ECO:0000256" key="3">
    <source>
        <dbReference type="ARBA" id="ARBA00022490"/>
    </source>
</evidence>
<dbReference type="Proteomes" id="UP001347146">
    <property type="component" value="Unassembled WGS sequence"/>
</dbReference>
<evidence type="ECO:0000313" key="5">
    <source>
        <dbReference type="EMBL" id="MEE3850989.1"/>
    </source>
</evidence>
<gene>
    <name evidence="5" type="ORF">VZC37_11640</name>
</gene>
<evidence type="ECO:0000256" key="2">
    <source>
        <dbReference type="ARBA" id="ARBA00006411"/>
    </source>
</evidence>